<keyword evidence="3" id="KW-1185">Reference proteome</keyword>
<comment type="caution">
    <text evidence="2">The sequence shown here is derived from an EMBL/GenBank/DDBJ whole genome shotgun (WGS) entry which is preliminary data.</text>
</comment>
<dbReference type="InterPro" id="IPR036514">
    <property type="entry name" value="SGNH_hydro_sf"/>
</dbReference>
<proteinExistence type="predicted"/>
<organism evidence="2 3">
    <name type="scientific">Algibacter mikhailovii</name>
    <dbReference type="NCBI Taxonomy" id="425498"/>
    <lineage>
        <taxon>Bacteria</taxon>
        <taxon>Pseudomonadati</taxon>
        <taxon>Bacteroidota</taxon>
        <taxon>Flavobacteriia</taxon>
        <taxon>Flavobacteriales</taxon>
        <taxon>Flavobacteriaceae</taxon>
        <taxon>Algibacter</taxon>
    </lineage>
</organism>
<protein>
    <recommendedName>
        <fullName evidence="4">SGNH/GDSL hydrolase family protein</fullName>
    </recommendedName>
</protein>
<dbReference type="Proteomes" id="UP000636004">
    <property type="component" value="Unassembled WGS sequence"/>
</dbReference>
<sequence length="315" mass="37009">MKKLFIKSALYIILIIFTLEILVRVFHLYNETPTRYIDDFGVEKSLPNQNGYAVTGNRRQNFSQYHINKFGFNSYREFRPTKEKVEIAIIGDSFIEGMHQDFYNSTGKKLEEKLDNVEVYEYGYAGYDLANQLDLMSKYKEDFELIDHIVIYLKYENDLKNSSYTPNTERIALLSSPIFKIRNEFKLLSYASAIGVLDPIKDFVINIMKKKDAKKSLKEIEETKISNDLLYLENFKKLVATYGFDKQKVYFLLNTSKTSPIFLDYCESHGFQIFDFAEAFENSKKSPTLIYDKHWNNHGRELIAEVIYNNLKDKL</sequence>
<dbReference type="AlphaFoldDB" id="A0A918QS62"/>
<dbReference type="GO" id="GO:0016788">
    <property type="term" value="F:hydrolase activity, acting on ester bonds"/>
    <property type="evidence" value="ECO:0007669"/>
    <property type="project" value="UniProtKB-ARBA"/>
</dbReference>
<keyword evidence="1" id="KW-1133">Transmembrane helix</keyword>
<feature type="transmembrane region" description="Helical" evidence="1">
    <location>
        <begin position="9"/>
        <end position="29"/>
    </location>
</feature>
<reference evidence="2" key="1">
    <citation type="journal article" date="2014" name="Int. J. Syst. Evol. Microbiol.">
        <title>Complete genome sequence of Corynebacterium casei LMG S-19264T (=DSM 44701T), isolated from a smear-ripened cheese.</title>
        <authorList>
            <consortium name="US DOE Joint Genome Institute (JGI-PGF)"/>
            <person name="Walter F."/>
            <person name="Albersmeier A."/>
            <person name="Kalinowski J."/>
            <person name="Ruckert C."/>
        </authorList>
    </citation>
    <scope>NUCLEOTIDE SEQUENCE</scope>
    <source>
        <strain evidence="2">KCTC 12710</strain>
    </source>
</reference>
<dbReference type="SUPFAM" id="SSF52266">
    <property type="entry name" value="SGNH hydrolase"/>
    <property type="match status" value="1"/>
</dbReference>
<gene>
    <name evidence="2" type="ORF">GCM10007028_04550</name>
</gene>
<evidence type="ECO:0000313" key="3">
    <source>
        <dbReference type="Proteomes" id="UP000636004"/>
    </source>
</evidence>
<keyword evidence="1" id="KW-0472">Membrane</keyword>
<evidence type="ECO:0008006" key="4">
    <source>
        <dbReference type="Google" id="ProtNLM"/>
    </source>
</evidence>
<accession>A0A918QS62</accession>
<name>A0A918QS62_9FLAO</name>
<evidence type="ECO:0000313" key="2">
    <source>
        <dbReference type="EMBL" id="GGZ70494.1"/>
    </source>
</evidence>
<dbReference type="RefSeq" id="WP_189359069.1">
    <property type="nucleotide sequence ID" value="NZ_BMWZ01000001.1"/>
</dbReference>
<dbReference type="EMBL" id="BMWZ01000001">
    <property type="protein sequence ID" value="GGZ70494.1"/>
    <property type="molecule type" value="Genomic_DNA"/>
</dbReference>
<evidence type="ECO:0000256" key="1">
    <source>
        <dbReference type="SAM" id="Phobius"/>
    </source>
</evidence>
<reference evidence="2" key="2">
    <citation type="submission" date="2020-09" db="EMBL/GenBank/DDBJ databases">
        <authorList>
            <person name="Sun Q."/>
            <person name="Kim S."/>
        </authorList>
    </citation>
    <scope>NUCLEOTIDE SEQUENCE</scope>
    <source>
        <strain evidence="2">KCTC 12710</strain>
    </source>
</reference>
<keyword evidence="1" id="KW-0812">Transmembrane</keyword>
<dbReference type="Gene3D" id="3.40.50.1110">
    <property type="entry name" value="SGNH hydrolase"/>
    <property type="match status" value="1"/>
</dbReference>